<dbReference type="InterPro" id="IPR006362">
    <property type="entry name" value="Cbl_synth_CobM/CibF"/>
</dbReference>
<evidence type="ECO:0000313" key="9">
    <source>
        <dbReference type="Proteomes" id="UP000189933"/>
    </source>
</evidence>
<dbReference type="NCBIfam" id="TIGR01465">
    <property type="entry name" value="cobM_cbiF"/>
    <property type="match status" value="1"/>
</dbReference>
<name>A0A1T4LRR5_9FIRM</name>
<protein>
    <submittedName>
        <fullName evidence="8">Cobalt-precorrin 4 C11-methyltransferase</fullName>
    </submittedName>
</protein>
<dbReference type="CDD" id="cd11641">
    <property type="entry name" value="Precorrin-4_C11-MT"/>
    <property type="match status" value="1"/>
</dbReference>
<dbReference type="InterPro" id="IPR035996">
    <property type="entry name" value="4pyrrol_Methylase_sf"/>
</dbReference>
<dbReference type="AlphaFoldDB" id="A0A1T4LRR5"/>
<evidence type="ECO:0000256" key="3">
    <source>
        <dbReference type="ARBA" id="ARBA00022573"/>
    </source>
</evidence>
<keyword evidence="3" id="KW-0169">Cobalamin biosynthesis</keyword>
<dbReference type="RefSeq" id="WP_078664430.1">
    <property type="nucleotide sequence ID" value="NZ_FUXM01000002.1"/>
</dbReference>
<organism evidence="8 9">
    <name type="scientific">Carboxydocella sporoproducens DSM 16521</name>
    <dbReference type="NCBI Taxonomy" id="1121270"/>
    <lineage>
        <taxon>Bacteria</taxon>
        <taxon>Bacillati</taxon>
        <taxon>Bacillota</taxon>
        <taxon>Clostridia</taxon>
        <taxon>Eubacteriales</taxon>
        <taxon>Clostridiales Family XVI. Incertae Sedis</taxon>
        <taxon>Carboxydocella</taxon>
    </lineage>
</organism>
<comment type="similarity">
    <text evidence="2">Belongs to the precorrin methyltransferase family.</text>
</comment>
<dbReference type="InterPro" id="IPR014776">
    <property type="entry name" value="4pyrrole_Mease_sub2"/>
</dbReference>
<keyword evidence="4 8" id="KW-0489">Methyltransferase</keyword>
<reference evidence="9" key="1">
    <citation type="submission" date="2017-02" db="EMBL/GenBank/DDBJ databases">
        <authorList>
            <person name="Varghese N."/>
            <person name="Submissions S."/>
        </authorList>
    </citation>
    <scope>NUCLEOTIDE SEQUENCE [LARGE SCALE GENOMIC DNA]</scope>
    <source>
        <strain evidence="9">DSM 16521</strain>
    </source>
</reference>
<dbReference type="GO" id="GO:0009236">
    <property type="term" value="P:cobalamin biosynthetic process"/>
    <property type="evidence" value="ECO:0007669"/>
    <property type="project" value="UniProtKB-UniPathway"/>
</dbReference>
<evidence type="ECO:0000256" key="2">
    <source>
        <dbReference type="ARBA" id="ARBA00005879"/>
    </source>
</evidence>
<evidence type="ECO:0000313" key="8">
    <source>
        <dbReference type="EMBL" id="SJZ57393.1"/>
    </source>
</evidence>
<dbReference type="InterPro" id="IPR000878">
    <property type="entry name" value="4pyrrol_Mease"/>
</dbReference>
<dbReference type="SUPFAM" id="SSF53790">
    <property type="entry name" value="Tetrapyrrole methylase"/>
    <property type="match status" value="1"/>
</dbReference>
<comment type="pathway">
    <text evidence="1">Cofactor biosynthesis; adenosylcobalamin biosynthesis.</text>
</comment>
<dbReference type="Gene3D" id="3.40.1010.10">
    <property type="entry name" value="Cobalt-precorrin-4 Transmethylase, Domain 1"/>
    <property type="match status" value="1"/>
</dbReference>
<dbReference type="InterPro" id="IPR050161">
    <property type="entry name" value="Siro_Cobalamin_biosynth"/>
</dbReference>
<gene>
    <name evidence="8" type="ORF">SAMN02745885_00276</name>
</gene>
<dbReference type="GO" id="GO:0046026">
    <property type="term" value="F:precorrin-4 C11-methyltransferase activity"/>
    <property type="evidence" value="ECO:0007669"/>
    <property type="project" value="InterPro"/>
</dbReference>
<dbReference type="PANTHER" id="PTHR45790:SF4">
    <property type="entry name" value="COBALT-PRECORRIN-4 C(11)-METHYLTRANSFERASE"/>
    <property type="match status" value="1"/>
</dbReference>
<dbReference type="OrthoDB" id="9815856at2"/>
<keyword evidence="6" id="KW-0949">S-adenosyl-L-methionine</keyword>
<evidence type="ECO:0000259" key="7">
    <source>
        <dbReference type="Pfam" id="PF00590"/>
    </source>
</evidence>
<accession>A0A1T4LRR5</accession>
<evidence type="ECO:0000256" key="6">
    <source>
        <dbReference type="ARBA" id="ARBA00022691"/>
    </source>
</evidence>
<dbReference type="Gene3D" id="3.30.950.10">
    <property type="entry name" value="Methyltransferase, Cobalt-precorrin-4 Transmethylase, Domain 2"/>
    <property type="match status" value="1"/>
</dbReference>
<dbReference type="EMBL" id="FUXM01000002">
    <property type="protein sequence ID" value="SJZ57393.1"/>
    <property type="molecule type" value="Genomic_DNA"/>
</dbReference>
<dbReference type="PANTHER" id="PTHR45790">
    <property type="entry name" value="SIROHEME SYNTHASE-RELATED"/>
    <property type="match status" value="1"/>
</dbReference>
<keyword evidence="5 8" id="KW-0808">Transferase</keyword>
<dbReference type="PROSITE" id="PS00839">
    <property type="entry name" value="SUMT_1"/>
    <property type="match status" value="1"/>
</dbReference>
<dbReference type="InterPro" id="IPR014777">
    <property type="entry name" value="4pyrrole_Mease_sub1"/>
</dbReference>
<dbReference type="UniPathway" id="UPA00148"/>
<keyword evidence="9" id="KW-1185">Reference proteome</keyword>
<dbReference type="InterPro" id="IPR003043">
    <property type="entry name" value="Uropor_MeTrfase_CS"/>
</dbReference>
<proteinExistence type="inferred from homology"/>
<sequence>MKVYIVGAGPGAVDLITIRGLELLKRADVVIYAGSLVNPELLNYCKENVKIYDSAGMTLEEINKVVFQSASAGQLVVRLHTGDPSMYGAIQEQIKAWEEKGLEVEIVPGVSSVFAAAAALKEEFTKPGVTQTLILTRVGGKTPVPEKERLANLASHGASLAIFLSVHLIDQIVTELLEANLPPDTPVAVVQRVTWPDEKIVKGNLSNIAALVKEAKITKTALVLVGKFLNAEFDRSLLYHPNFSHAFREGS</sequence>
<evidence type="ECO:0000256" key="4">
    <source>
        <dbReference type="ARBA" id="ARBA00022603"/>
    </source>
</evidence>
<dbReference type="GO" id="GO:0032259">
    <property type="term" value="P:methylation"/>
    <property type="evidence" value="ECO:0007669"/>
    <property type="project" value="UniProtKB-KW"/>
</dbReference>
<dbReference type="Pfam" id="PF00590">
    <property type="entry name" value="TP_methylase"/>
    <property type="match status" value="1"/>
</dbReference>
<evidence type="ECO:0000256" key="1">
    <source>
        <dbReference type="ARBA" id="ARBA00004953"/>
    </source>
</evidence>
<evidence type="ECO:0000256" key="5">
    <source>
        <dbReference type="ARBA" id="ARBA00022679"/>
    </source>
</evidence>
<dbReference type="Proteomes" id="UP000189933">
    <property type="component" value="Unassembled WGS sequence"/>
</dbReference>
<feature type="domain" description="Tetrapyrrole methylase" evidence="7">
    <location>
        <begin position="2"/>
        <end position="208"/>
    </location>
</feature>